<feature type="transmembrane region" description="Helical" evidence="1">
    <location>
        <begin position="20"/>
        <end position="41"/>
    </location>
</feature>
<name>A0AAV4GL76_9GAST</name>
<dbReference type="EMBL" id="BMAT01005039">
    <property type="protein sequence ID" value="GFR85785.1"/>
    <property type="molecule type" value="Genomic_DNA"/>
</dbReference>
<dbReference type="AlphaFoldDB" id="A0AAV4GL76"/>
<evidence type="ECO:0008006" key="4">
    <source>
        <dbReference type="Google" id="ProtNLM"/>
    </source>
</evidence>
<keyword evidence="3" id="KW-1185">Reference proteome</keyword>
<evidence type="ECO:0000256" key="1">
    <source>
        <dbReference type="SAM" id="Phobius"/>
    </source>
</evidence>
<evidence type="ECO:0000313" key="2">
    <source>
        <dbReference type="EMBL" id="GFR85785.1"/>
    </source>
</evidence>
<organism evidence="2 3">
    <name type="scientific">Elysia marginata</name>
    <dbReference type="NCBI Taxonomy" id="1093978"/>
    <lineage>
        <taxon>Eukaryota</taxon>
        <taxon>Metazoa</taxon>
        <taxon>Spiralia</taxon>
        <taxon>Lophotrochozoa</taxon>
        <taxon>Mollusca</taxon>
        <taxon>Gastropoda</taxon>
        <taxon>Heterobranchia</taxon>
        <taxon>Euthyneura</taxon>
        <taxon>Panpulmonata</taxon>
        <taxon>Sacoglossa</taxon>
        <taxon>Placobranchoidea</taxon>
        <taxon>Plakobranchidae</taxon>
        <taxon>Elysia</taxon>
    </lineage>
</organism>
<keyword evidence="1" id="KW-0472">Membrane</keyword>
<reference evidence="2 3" key="1">
    <citation type="journal article" date="2021" name="Elife">
        <title>Chloroplast acquisition without the gene transfer in kleptoplastic sea slugs, Plakobranchus ocellatus.</title>
        <authorList>
            <person name="Maeda T."/>
            <person name="Takahashi S."/>
            <person name="Yoshida T."/>
            <person name="Shimamura S."/>
            <person name="Takaki Y."/>
            <person name="Nagai Y."/>
            <person name="Toyoda A."/>
            <person name="Suzuki Y."/>
            <person name="Arimoto A."/>
            <person name="Ishii H."/>
            <person name="Satoh N."/>
            <person name="Nishiyama T."/>
            <person name="Hasebe M."/>
            <person name="Maruyama T."/>
            <person name="Minagawa J."/>
            <person name="Obokata J."/>
            <person name="Shigenobu S."/>
        </authorList>
    </citation>
    <scope>NUCLEOTIDE SEQUENCE [LARGE SCALE GENOMIC DNA]</scope>
</reference>
<accession>A0AAV4GL76</accession>
<feature type="transmembrane region" description="Helical" evidence="1">
    <location>
        <begin position="53"/>
        <end position="73"/>
    </location>
</feature>
<evidence type="ECO:0000313" key="3">
    <source>
        <dbReference type="Proteomes" id="UP000762676"/>
    </source>
</evidence>
<proteinExistence type="predicted"/>
<comment type="caution">
    <text evidence="2">The sequence shown here is derived from an EMBL/GenBank/DDBJ whole genome shotgun (WGS) entry which is preliminary data.</text>
</comment>
<sequence length="95" mass="10939">MEVRSRHACVENCPTYRYVLRILVALYAMRFWLAAVIQGFLPMQAYGGEYGMASRSLLLAAEINSSVNNIIYYRMGSKFRRTFKLFFLAKALEGI</sequence>
<dbReference type="Proteomes" id="UP000762676">
    <property type="component" value="Unassembled WGS sequence"/>
</dbReference>
<keyword evidence="1" id="KW-0812">Transmembrane</keyword>
<protein>
    <recommendedName>
        <fullName evidence="4">G-protein coupled receptors family 1 profile domain-containing protein</fullName>
    </recommendedName>
</protein>
<keyword evidence="1" id="KW-1133">Transmembrane helix</keyword>
<gene>
    <name evidence="2" type="ORF">ElyMa_002449500</name>
</gene>